<feature type="non-terminal residue" evidence="2">
    <location>
        <position position="1"/>
    </location>
</feature>
<accession>A0A0B4FWP6</accession>
<dbReference type="HOGENOM" id="CLU_1740970_0_0_1"/>
<sequence length="150" mass="15894">MGFAASIDVLTADIKGLQSLLGQGHVTSRSLVESYLAQIDKHDGYLHAMIQITPTHLLSERAGQMDRERRAGSIRGPLHGIPIIIKASVLGQSCLRLLSGMLLTLLSLEDSIATHPSLGLGTTAGSLSLQGSKPRKSATVVEKVSPHNPL</sequence>
<evidence type="ECO:0000256" key="1">
    <source>
        <dbReference type="SAM" id="MobiDB-lite"/>
    </source>
</evidence>
<dbReference type="Proteomes" id="UP000031186">
    <property type="component" value="Unassembled WGS sequence"/>
</dbReference>
<dbReference type="InterPro" id="IPR036928">
    <property type="entry name" value="AS_sf"/>
</dbReference>
<dbReference type="SUPFAM" id="SSF75304">
    <property type="entry name" value="Amidase signature (AS) enzymes"/>
    <property type="match status" value="1"/>
</dbReference>
<dbReference type="Gene3D" id="3.90.1300.10">
    <property type="entry name" value="Amidase signature (AS) domain"/>
    <property type="match status" value="1"/>
</dbReference>
<feature type="region of interest" description="Disordered" evidence="1">
    <location>
        <begin position="129"/>
        <end position="150"/>
    </location>
</feature>
<dbReference type="PANTHER" id="PTHR42678:SF34">
    <property type="entry name" value="OS04G0183300 PROTEIN"/>
    <property type="match status" value="1"/>
</dbReference>
<name>A0A0B4FWP6_METAF</name>
<gene>
    <name evidence="2" type="ORF">MAN_09819</name>
</gene>
<proteinExistence type="predicted"/>
<dbReference type="VEuPathDB" id="FungiDB:MAN_09819"/>
<dbReference type="PANTHER" id="PTHR42678">
    <property type="entry name" value="AMIDASE"/>
    <property type="match status" value="1"/>
</dbReference>
<reference evidence="2 3" key="1">
    <citation type="journal article" date="2014" name="Proc. Natl. Acad. Sci. U.S.A.">
        <title>Trajectory and genomic determinants of fungal-pathogen speciation and host adaptation.</title>
        <authorList>
            <person name="Hu X."/>
            <person name="Xiao G."/>
            <person name="Zheng P."/>
            <person name="Shang Y."/>
            <person name="Su Y."/>
            <person name="Zhang X."/>
            <person name="Liu X."/>
            <person name="Zhan S."/>
            <person name="St Leger R.J."/>
            <person name="Wang C."/>
        </authorList>
    </citation>
    <scope>NUCLEOTIDE SEQUENCE [LARGE SCALE GENOMIC DNA]</scope>
    <source>
        <strain evidence="2 3">ARSEF 549</strain>
    </source>
</reference>
<protein>
    <submittedName>
        <fullName evidence="2">Amidase</fullName>
    </submittedName>
</protein>
<evidence type="ECO:0000313" key="3">
    <source>
        <dbReference type="Proteomes" id="UP000031186"/>
    </source>
</evidence>
<organism evidence="2 3">
    <name type="scientific">Metarhizium anisopliae (strain ARSEF 549)</name>
    <dbReference type="NCBI Taxonomy" id="3151832"/>
    <lineage>
        <taxon>Eukaryota</taxon>
        <taxon>Fungi</taxon>
        <taxon>Dikarya</taxon>
        <taxon>Ascomycota</taxon>
        <taxon>Pezizomycotina</taxon>
        <taxon>Sordariomycetes</taxon>
        <taxon>Hypocreomycetidae</taxon>
        <taxon>Hypocreales</taxon>
        <taxon>Clavicipitaceae</taxon>
        <taxon>Metarhizium</taxon>
    </lineage>
</organism>
<dbReference type="AlphaFoldDB" id="A0A0B4FWP6"/>
<keyword evidence="3" id="KW-1185">Reference proteome</keyword>
<evidence type="ECO:0000313" key="2">
    <source>
        <dbReference type="EMBL" id="KID60684.1"/>
    </source>
</evidence>
<dbReference type="EMBL" id="AZNF01000018">
    <property type="protein sequence ID" value="KID60684.1"/>
    <property type="molecule type" value="Genomic_DNA"/>
</dbReference>
<comment type="caution">
    <text evidence="2">The sequence shown here is derived from an EMBL/GenBank/DDBJ whole genome shotgun (WGS) entry which is preliminary data.</text>
</comment>